<protein>
    <submittedName>
        <fullName evidence="1">Uncharacterized protein</fullName>
    </submittedName>
</protein>
<dbReference type="Proteomes" id="UP001176941">
    <property type="component" value="Chromosome 28"/>
</dbReference>
<dbReference type="EMBL" id="OX459964">
    <property type="protein sequence ID" value="CAI9168334.1"/>
    <property type="molecule type" value="Genomic_DNA"/>
</dbReference>
<accession>A0ABN8Z3J0</accession>
<organism evidence="1 2">
    <name type="scientific">Rangifer tarandus platyrhynchus</name>
    <name type="common">Svalbard reindeer</name>
    <dbReference type="NCBI Taxonomy" id="3082113"/>
    <lineage>
        <taxon>Eukaryota</taxon>
        <taxon>Metazoa</taxon>
        <taxon>Chordata</taxon>
        <taxon>Craniata</taxon>
        <taxon>Vertebrata</taxon>
        <taxon>Euteleostomi</taxon>
        <taxon>Mammalia</taxon>
        <taxon>Eutheria</taxon>
        <taxon>Laurasiatheria</taxon>
        <taxon>Artiodactyla</taxon>
        <taxon>Ruminantia</taxon>
        <taxon>Pecora</taxon>
        <taxon>Cervidae</taxon>
        <taxon>Odocoileinae</taxon>
        <taxon>Rangifer</taxon>
    </lineage>
</organism>
<evidence type="ECO:0000313" key="1">
    <source>
        <dbReference type="EMBL" id="CAI9168334.1"/>
    </source>
</evidence>
<evidence type="ECO:0000313" key="2">
    <source>
        <dbReference type="Proteomes" id="UP001176941"/>
    </source>
</evidence>
<sequence length="87" mass="9159">MSISTKVGASVSLTGQRFTVQMPTSLSPAVKASIPATSAVQNVLINRSLIGSKNIATNMVSSQTTANEAANALKRKCEDDDNDYDNL</sequence>
<keyword evidence="2" id="KW-1185">Reference proteome</keyword>
<reference evidence="1" key="1">
    <citation type="submission" date="2023-04" db="EMBL/GenBank/DDBJ databases">
        <authorList>
            <consortium name="ELIXIR-Norway"/>
        </authorList>
    </citation>
    <scope>NUCLEOTIDE SEQUENCE [LARGE SCALE GENOMIC DNA]</scope>
</reference>
<gene>
    <name evidence="1" type="ORF">MRATA1EN1_LOCUS17296</name>
</gene>
<name>A0ABN8Z3J0_RANTA</name>
<proteinExistence type="predicted"/>